<gene>
    <name evidence="4" type="ORF">BSZ36_13720</name>
</gene>
<evidence type="ECO:0000313" key="5">
    <source>
        <dbReference type="Proteomes" id="UP000216446"/>
    </source>
</evidence>
<evidence type="ECO:0000256" key="2">
    <source>
        <dbReference type="ARBA" id="ARBA00022801"/>
    </source>
</evidence>
<feature type="signal peptide" evidence="3">
    <location>
        <begin position="1"/>
        <end position="17"/>
    </location>
</feature>
<evidence type="ECO:0008006" key="6">
    <source>
        <dbReference type="Google" id="ProtNLM"/>
    </source>
</evidence>
<reference evidence="4 5" key="1">
    <citation type="submission" date="2016-11" db="EMBL/GenBank/DDBJ databases">
        <title>Study of marine rhodopsin-containing bacteria.</title>
        <authorList>
            <person name="Yoshizawa S."/>
            <person name="Kumagai Y."/>
            <person name="Kogure K."/>
        </authorList>
    </citation>
    <scope>NUCLEOTIDE SEQUENCE [LARGE SCALE GENOMIC DNA]</scope>
    <source>
        <strain evidence="4 5">SG-29</strain>
    </source>
</reference>
<dbReference type="InParanoid" id="A0A259U1Y1"/>
<dbReference type="PANTHER" id="PTHR40841:SF2">
    <property type="entry name" value="SIDEROPHORE-DEGRADING ESTERASE (EUROFUNG)"/>
    <property type="match status" value="1"/>
</dbReference>
<proteinExistence type="inferred from homology"/>
<dbReference type="Pfam" id="PF00756">
    <property type="entry name" value="Esterase"/>
    <property type="match status" value="1"/>
</dbReference>
<dbReference type="Gene3D" id="3.40.50.1820">
    <property type="entry name" value="alpha/beta hydrolase"/>
    <property type="match status" value="1"/>
</dbReference>
<protein>
    <recommendedName>
        <fullName evidence="6">Esterase</fullName>
    </recommendedName>
</protein>
<dbReference type="PANTHER" id="PTHR40841">
    <property type="entry name" value="SIDEROPHORE TRIACETYLFUSARININE C ESTERASE"/>
    <property type="match status" value="1"/>
</dbReference>
<dbReference type="SUPFAM" id="SSF53474">
    <property type="entry name" value="alpha/beta-Hydrolases"/>
    <property type="match status" value="1"/>
</dbReference>
<keyword evidence="2" id="KW-0378">Hydrolase</keyword>
<organism evidence="4 5">
    <name type="scientific">Rubricoccus marinus</name>
    <dbReference type="NCBI Taxonomy" id="716817"/>
    <lineage>
        <taxon>Bacteria</taxon>
        <taxon>Pseudomonadati</taxon>
        <taxon>Rhodothermota</taxon>
        <taxon>Rhodothermia</taxon>
        <taxon>Rhodothermales</taxon>
        <taxon>Rubricoccaceae</taxon>
        <taxon>Rubricoccus</taxon>
    </lineage>
</organism>
<dbReference type="InterPro" id="IPR029058">
    <property type="entry name" value="AB_hydrolase_fold"/>
</dbReference>
<dbReference type="AlphaFoldDB" id="A0A259U1Y1"/>
<evidence type="ECO:0000256" key="1">
    <source>
        <dbReference type="ARBA" id="ARBA00005622"/>
    </source>
</evidence>
<sequence length="287" mass="30722">MRLALVILALVATSARAQTEPAGSAPEPLAIPGAETFTLDAPAQTYRIHVTLPEGYRETGAPHAVLYYADAWWLTEAVAGIRRLADLAESTDIEPVILVGIGMDGEPRAWNAQRNRDLTPSPTQFAGGGGFPIGGVIMDSTNTGGAPAFLRFIQDRLAPRIEAHYNASATRRGWLGHSLGGLFGAWAAQARPDAFERLLLISPSAWWNNGEVVEAGFTAPEAQDARVFLAYGIEEGNLLRTWAPPLADAMEAGGFPVTRRVYEGAGHHSILPQAIWDGLVALYGEAE</sequence>
<evidence type="ECO:0000313" key="4">
    <source>
        <dbReference type="EMBL" id="OZC03946.1"/>
    </source>
</evidence>
<dbReference type="RefSeq" id="WP_094549887.1">
    <property type="nucleotide sequence ID" value="NZ_MQWB01000001.1"/>
</dbReference>
<dbReference type="EMBL" id="MQWB01000001">
    <property type="protein sequence ID" value="OZC03946.1"/>
    <property type="molecule type" value="Genomic_DNA"/>
</dbReference>
<name>A0A259U1Y1_9BACT</name>
<comment type="similarity">
    <text evidence="1">Belongs to the esterase D family.</text>
</comment>
<dbReference type="InterPro" id="IPR052558">
    <property type="entry name" value="Siderophore_Hydrolase_D"/>
</dbReference>
<accession>A0A259U1Y1</accession>
<dbReference type="GO" id="GO:0016788">
    <property type="term" value="F:hydrolase activity, acting on ester bonds"/>
    <property type="evidence" value="ECO:0007669"/>
    <property type="project" value="TreeGrafter"/>
</dbReference>
<dbReference type="Proteomes" id="UP000216446">
    <property type="component" value="Unassembled WGS sequence"/>
</dbReference>
<keyword evidence="5" id="KW-1185">Reference proteome</keyword>
<comment type="caution">
    <text evidence="4">The sequence shown here is derived from an EMBL/GenBank/DDBJ whole genome shotgun (WGS) entry which is preliminary data.</text>
</comment>
<dbReference type="InterPro" id="IPR000801">
    <property type="entry name" value="Esterase-like"/>
</dbReference>
<feature type="chain" id="PRO_5012039840" description="Esterase" evidence="3">
    <location>
        <begin position="18"/>
        <end position="287"/>
    </location>
</feature>
<keyword evidence="3" id="KW-0732">Signal</keyword>
<dbReference type="OrthoDB" id="9784036at2"/>
<evidence type="ECO:0000256" key="3">
    <source>
        <dbReference type="SAM" id="SignalP"/>
    </source>
</evidence>